<keyword evidence="2" id="KW-1185">Reference proteome</keyword>
<name>A0A2U2HJX7_9BURK</name>
<evidence type="ECO:0000313" key="1">
    <source>
        <dbReference type="EMBL" id="PWF47828.1"/>
    </source>
</evidence>
<dbReference type="EMBL" id="PXWF02000225">
    <property type="protein sequence ID" value="PWF47828.1"/>
    <property type="molecule type" value="Genomic_DNA"/>
</dbReference>
<evidence type="ECO:0000313" key="2">
    <source>
        <dbReference type="Proteomes" id="UP000241421"/>
    </source>
</evidence>
<organism evidence="1 2">
    <name type="scientific">Massilia glaciei</name>
    <dbReference type="NCBI Taxonomy" id="1524097"/>
    <lineage>
        <taxon>Bacteria</taxon>
        <taxon>Pseudomonadati</taxon>
        <taxon>Pseudomonadota</taxon>
        <taxon>Betaproteobacteria</taxon>
        <taxon>Burkholderiales</taxon>
        <taxon>Oxalobacteraceae</taxon>
        <taxon>Telluria group</taxon>
        <taxon>Massilia</taxon>
    </lineage>
</organism>
<dbReference type="RefSeq" id="WP_106757959.1">
    <property type="nucleotide sequence ID" value="NZ_PXWF02000225.1"/>
</dbReference>
<accession>A0A2U2HJX7</accession>
<protein>
    <submittedName>
        <fullName evidence="1">Uncharacterized protein</fullName>
    </submittedName>
</protein>
<comment type="caution">
    <text evidence="1">The sequence shown here is derived from an EMBL/GenBank/DDBJ whole genome shotgun (WGS) entry which is preliminary data.</text>
</comment>
<gene>
    <name evidence="1" type="ORF">C7C56_013790</name>
</gene>
<dbReference type="OrthoDB" id="5295681at2"/>
<proteinExistence type="predicted"/>
<reference evidence="1 2" key="1">
    <citation type="submission" date="2018-04" db="EMBL/GenBank/DDBJ databases">
        <title>Massilia violaceinigra sp. nov., a novel purple-pigmented bacterium isolated from Tianshan glacier, Xinjiang, China.</title>
        <authorList>
            <person name="Wang H."/>
        </authorList>
    </citation>
    <scope>NUCLEOTIDE SEQUENCE [LARGE SCALE GENOMIC DNA]</scope>
    <source>
        <strain evidence="1 2">B448-2</strain>
    </source>
</reference>
<dbReference type="Proteomes" id="UP000241421">
    <property type="component" value="Unassembled WGS sequence"/>
</dbReference>
<sequence length="196" mass="20847">MQKPATRSDGMVFVKTEKGRAEVSGRHHQLSLRERSVLIHIDGKKDVATLAALNGGAPMRQQLDEMLGALLKLALVAPLTPQGAMVAALQLVPKAPPQQAKPAAQVRAGHGLTQDARVIGQVKEFMTTTAQTHLGLLGAGVIERVGRAADAAELMAVVGHWHMALQDSRRGAPLAAEHLEHVKRALQADAGMRLQA</sequence>
<dbReference type="AlphaFoldDB" id="A0A2U2HJX7"/>